<dbReference type="Proteomes" id="UP000011715">
    <property type="component" value="Unassembled WGS sequence"/>
</dbReference>
<evidence type="ECO:0000313" key="4">
    <source>
        <dbReference type="Proteomes" id="UP000011715"/>
    </source>
</evidence>
<reference evidence="3" key="5">
    <citation type="submission" date="2015-06" db="UniProtKB">
        <authorList>
            <consortium name="EnsemblFungi"/>
        </authorList>
    </citation>
    <scope>IDENTIFICATION</scope>
    <source>
        <strain evidence="3">ATCC 64411</strain>
    </source>
</reference>
<evidence type="ECO:0000256" key="1">
    <source>
        <dbReference type="SAM" id="MobiDB-lite"/>
    </source>
</evidence>
<evidence type="ECO:0000313" key="2">
    <source>
        <dbReference type="EMBL" id="KLU81124.1"/>
    </source>
</evidence>
<accession>A0A0C4DKF0</accession>
<protein>
    <submittedName>
        <fullName evidence="2 3">Uncharacterized protein</fullName>
    </submittedName>
</protein>
<organism evidence="3 4">
    <name type="scientific">Magnaporthiopsis poae (strain ATCC 64411 / 73-15)</name>
    <name type="common">Kentucky bluegrass fungus</name>
    <name type="synonym">Magnaporthe poae</name>
    <dbReference type="NCBI Taxonomy" id="644358"/>
    <lineage>
        <taxon>Eukaryota</taxon>
        <taxon>Fungi</taxon>
        <taxon>Dikarya</taxon>
        <taxon>Ascomycota</taxon>
        <taxon>Pezizomycotina</taxon>
        <taxon>Sordariomycetes</taxon>
        <taxon>Sordariomycetidae</taxon>
        <taxon>Magnaporthales</taxon>
        <taxon>Magnaporthaceae</taxon>
        <taxon>Magnaporthiopsis</taxon>
    </lineage>
</organism>
<proteinExistence type="predicted"/>
<dbReference type="eggNOG" id="ENOG502SNQW">
    <property type="taxonomic scope" value="Eukaryota"/>
</dbReference>
<gene>
    <name evidence="2" type="ORF">MAPG_00219</name>
</gene>
<feature type="region of interest" description="Disordered" evidence="1">
    <location>
        <begin position="569"/>
        <end position="620"/>
    </location>
</feature>
<dbReference type="EnsemblFungi" id="MAPG_00219T0">
    <property type="protein sequence ID" value="MAPG_00219T0"/>
    <property type="gene ID" value="MAPG_00219"/>
</dbReference>
<evidence type="ECO:0000313" key="3">
    <source>
        <dbReference type="EnsemblFungi" id="MAPG_00219T0"/>
    </source>
</evidence>
<feature type="compositionally biased region" description="Polar residues" evidence="1">
    <location>
        <begin position="240"/>
        <end position="249"/>
    </location>
</feature>
<reference evidence="2" key="3">
    <citation type="submission" date="2011-03" db="EMBL/GenBank/DDBJ databases">
        <title>Annotation of Magnaporthe poae ATCC 64411.</title>
        <authorList>
            <person name="Ma L.-J."/>
            <person name="Dead R."/>
            <person name="Young S.K."/>
            <person name="Zeng Q."/>
            <person name="Gargeya S."/>
            <person name="Fitzgerald M."/>
            <person name="Haas B."/>
            <person name="Abouelleil A."/>
            <person name="Alvarado L."/>
            <person name="Arachchi H.M."/>
            <person name="Berlin A."/>
            <person name="Brown A."/>
            <person name="Chapman S.B."/>
            <person name="Chen Z."/>
            <person name="Dunbar C."/>
            <person name="Freedman E."/>
            <person name="Gearin G."/>
            <person name="Gellesch M."/>
            <person name="Goldberg J."/>
            <person name="Griggs A."/>
            <person name="Gujja S."/>
            <person name="Heiman D."/>
            <person name="Howarth C."/>
            <person name="Larson L."/>
            <person name="Lui A."/>
            <person name="MacDonald P.J.P."/>
            <person name="Mehta T."/>
            <person name="Montmayeur A."/>
            <person name="Murphy C."/>
            <person name="Neiman D."/>
            <person name="Pearson M."/>
            <person name="Priest M."/>
            <person name="Roberts A."/>
            <person name="Saif S."/>
            <person name="Shea T."/>
            <person name="Shenoy N."/>
            <person name="Sisk P."/>
            <person name="Stolte C."/>
            <person name="Sykes S."/>
            <person name="Yandava C."/>
            <person name="Wortman J."/>
            <person name="Nusbaum C."/>
            <person name="Birren B."/>
        </authorList>
    </citation>
    <scope>NUCLEOTIDE SEQUENCE</scope>
    <source>
        <strain evidence="2">ATCC 64411</strain>
    </source>
</reference>
<dbReference type="VEuPathDB" id="FungiDB:MAPG_00219"/>
<keyword evidence="4" id="KW-1185">Reference proteome</keyword>
<dbReference type="EMBL" id="ADBL01000048">
    <property type="status" value="NOT_ANNOTATED_CDS"/>
    <property type="molecule type" value="Genomic_DNA"/>
</dbReference>
<dbReference type="EMBL" id="GL876966">
    <property type="protein sequence ID" value="KLU81124.1"/>
    <property type="molecule type" value="Genomic_DNA"/>
</dbReference>
<reference evidence="2" key="2">
    <citation type="submission" date="2010-05" db="EMBL/GenBank/DDBJ databases">
        <title>The Genome Sequence of Magnaporthe poae strain ATCC 64411.</title>
        <authorList>
            <consortium name="The Broad Institute Genome Sequencing Platform"/>
            <consortium name="Broad Institute Genome Sequencing Center for Infectious Disease"/>
            <person name="Ma L.-J."/>
            <person name="Dead R."/>
            <person name="Young S."/>
            <person name="Zeng Q."/>
            <person name="Koehrsen M."/>
            <person name="Alvarado L."/>
            <person name="Berlin A."/>
            <person name="Chapman S.B."/>
            <person name="Chen Z."/>
            <person name="Freedman E."/>
            <person name="Gellesch M."/>
            <person name="Goldberg J."/>
            <person name="Griggs A."/>
            <person name="Gujja S."/>
            <person name="Heilman E.R."/>
            <person name="Heiman D."/>
            <person name="Hepburn T."/>
            <person name="Howarth C."/>
            <person name="Jen D."/>
            <person name="Larson L."/>
            <person name="Mehta T."/>
            <person name="Neiman D."/>
            <person name="Pearson M."/>
            <person name="Roberts A."/>
            <person name="Saif S."/>
            <person name="Shea T."/>
            <person name="Shenoy N."/>
            <person name="Sisk P."/>
            <person name="Stolte C."/>
            <person name="Sykes S."/>
            <person name="Walk T."/>
            <person name="White J."/>
            <person name="Yandava C."/>
            <person name="Haas B."/>
            <person name="Nusbaum C."/>
            <person name="Birren B."/>
        </authorList>
    </citation>
    <scope>NUCLEOTIDE SEQUENCE</scope>
    <source>
        <strain evidence="2">ATCC 64411</strain>
    </source>
</reference>
<dbReference type="AlphaFoldDB" id="A0A0C4DKF0"/>
<reference evidence="4" key="1">
    <citation type="submission" date="2010-05" db="EMBL/GenBank/DDBJ databases">
        <title>The genome sequence of Magnaporthe poae strain ATCC 64411.</title>
        <authorList>
            <person name="Ma L.-J."/>
            <person name="Dead R."/>
            <person name="Young S."/>
            <person name="Zeng Q."/>
            <person name="Koehrsen M."/>
            <person name="Alvarado L."/>
            <person name="Berlin A."/>
            <person name="Chapman S.B."/>
            <person name="Chen Z."/>
            <person name="Freedman E."/>
            <person name="Gellesch M."/>
            <person name="Goldberg J."/>
            <person name="Griggs A."/>
            <person name="Gujja S."/>
            <person name="Heilman E.R."/>
            <person name="Heiman D."/>
            <person name="Hepburn T."/>
            <person name="Howarth C."/>
            <person name="Jen D."/>
            <person name="Larson L."/>
            <person name="Mehta T."/>
            <person name="Neiman D."/>
            <person name="Pearson M."/>
            <person name="Roberts A."/>
            <person name="Saif S."/>
            <person name="Shea T."/>
            <person name="Shenoy N."/>
            <person name="Sisk P."/>
            <person name="Stolte C."/>
            <person name="Sykes S."/>
            <person name="Walk T."/>
            <person name="White J."/>
            <person name="Yandava C."/>
            <person name="Haas B."/>
            <person name="Nusbaum C."/>
            <person name="Birren B."/>
        </authorList>
    </citation>
    <scope>NUCLEOTIDE SEQUENCE [LARGE SCALE GENOMIC DNA]</scope>
    <source>
        <strain evidence="4">ATCC 64411 / 73-15</strain>
    </source>
</reference>
<sequence>MRYDDWDILVFPSPRGTSLDSGKEAKVPVKEFKVACQVVPDIEASHRGLHSGLPTMTCFIPSLPAGTPFHISIHNWRTPEISQYTKNYSKHWDLAKFEARIFIDGRVAASTILGRSGAWPYLVANTFEFNKSGELEPFRFPHFRQELLYHNHWHAGDEIGRIKVVISEGFPRDSLSNPIERVKNVVAFSFQHAPLDVLEGNGIAWPNPQMWKGSSFLDARPVPAYRSEEGAESHGHSPRRQNLQRNGKSVATAAAAPPRPPPLLPVTATVPVPMQPAGLLNNPMLSQPLPFLAQGAQLANGRVIGPDPFSDAATYMGLYSALGTNSWNPNAGAAWGMSARNTSKHSSTDTSMPDYVSSASGHVNLDMFQMQAAMTEDDLVSSRLKVPTNTPTAGVAGNCSADAASGFSFNIPNSAIPSDLAATLTHSLLNQPHPLPVQPHMIPLPASEVRSRKENRGISIAGAESSVSPCVDHVEKRNFSQSAFGFAASATPSHMAPSQQLQHIQAQALSRVASDSPSDRPAFSTGGSRAASAGEFGANLTNISEPSIPVAPMTGVAATASTSSAATLTQNNANLDKGAKRSRTFTSTSAKAIDDEDEPRRVSPRLRTGAYAGEGRSVDN</sequence>
<feature type="compositionally biased region" description="Basic and acidic residues" evidence="1">
    <location>
        <begin position="226"/>
        <end position="235"/>
    </location>
</feature>
<name>A0A0C4DKF0_MAGP6</name>
<feature type="region of interest" description="Disordered" evidence="1">
    <location>
        <begin position="226"/>
        <end position="261"/>
    </location>
</feature>
<reference evidence="3" key="4">
    <citation type="journal article" date="2015" name="G3 (Bethesda)">
        <title>Genome sequences of three phytopathogenic species of the Magnaporthaceae family of fungi.</title>
        <authorList>
            <person name="Okagaki L.H."/>
            <person name="Nunes C.C."/>
            <person name="Sailsbery J."/>
            <person name="Clay B."/>
            <person name="Brown D."/>
            <person name="John T."/>
            <person name="Oh Y."/>
            <person name="Young N."/>
            <person name="Fitzgerald M."/>
            <person name="Haas B.J."/>
            <person name="Zeng Q."/>
            <person name="Young S."/>
            <person name="Adiconis X."/>
            <person name="Fan L."/>
            <person name="Levin J.Z."/>
            <person name="Mitchell T.K."/>
            <person name="Okubara P.A."/>
            <person name="Farman M.L."/>
            <person name="Kohn L.M."/>
            <person name="Birren B."/>
            <person name="Ma L.-J."/>
            <person name="Dean R.A."/>
        </authorList>
    </citation>
    <scope>NUCLEOTIDE SEQUENCE</scope>
    <source>
        <strain evidence="3">ATCC 64411 / 73-15</strain>
    </source>
</reference>
<dbReference type="OrthoDB" id="5417628at2759"/>
<dbReference type="STRING" id="644358.A0A0C4DKF0"/>
<feature type="region of interest" description="Disordered" evidence="1">
    <location>
        <begin position="509"/>
        <end position="530"/>
    </location>
</feature>
<dbReference type="OMA" id="KFEARIF"/>